<keyword evidence="1" id="KW-1133">Transmembrane helix</keyword>
<organism evidence="2 3">
    <name type="scientific">Clostridium chromiireducens</name>
    <dbReference type="NCBI Taxonomy" id="225345"/>
    <lineage>
        <taxon>Bacteria</taxon>
        <taxon>Bacillati</taxon>
        <taxon>Bacillota</taxon>
        <taxon>Clostridia</taxon>
        <taxon>Eubacteriales</taxon>
        <taxon>Clostridiaceae</taxon>
        <taxon>Clostridium</taxon>
    </lineage>
</organism>
<evidence type="ECO:0008006" key="4">
    <source>
        <dbReference type="Google" id="ProtNLM"/>
    </source>
</evidence>
<evidence type="ECO:0000256" key="1">
    <source>
        <dbReference type="SAM" id="Phobius"/>
    </source>
</evidence>
<proteinExistence type="predicted"/>
<keyword evidence="1" id="KW-0812">Transmembrane</keyword>
<feature type="transmembrane region" description="Helical" evidence="1">
    <location>
        <begin position="31"/>
        <end position="52"/>
    </location>
</feature>
<dbReference type="InterPro" id="IPR018247">
    <property type="entry name" value="EF_Hand_1_Ca_BS"/>
</dbReference>
<dbReference type="EMBL" id="WSRQ01000063">
    <property type="protein sequence ID" value="MVX66593.1"/>
    <property type="molecule type" value="Genomic_DNA"/>
</dbReference>
<gene>
    <name evidence="2" type="ORF">GKZ28_23270</name>
</gene>
<evidence type="ECO:0000313" key="3">
    <source>
        <dbReference type="Proteomes" id="UP000656077"/>
    </source>
</evidence>
<dbReference type="AlphaFoldDB" id="A0A964W4U9"/>
<dbReference type="Proteomes" id="UP000656077">
    <property type="component" value="Unassembled WGS sequence"/>
</dbReference>
<sequence length="203" mass="23048">MQTKKLSVCTYHINIVKNILKKINSIKKSTLLGISIVSLLLFIFFTIIADFYETLNNASNKNAAISEFKLDINRLSETAGIIEEERKSNYTYKTNLFGSDGNIIDNNSLSPDLITALVKIGDSNNDKNISSEELKTLKIMKLKPDAFRSELKNLQYNLQSPDCNLNNYVVITQGKYAGTILYNGPIKFEDNDHKRYFGLELYN</sequence>
<reference evidence="2" key="1">
    <citation type="submission" date="2019-12" db="EMBL/GenBank/DDBJ databases">
        <title>Microbes associate with the intestines of laboratory mice.</title>
        <authorList>
            <person name="Navarre W."/>
            <person name="Wong E."/>
        </authorList>
    </citation>
    <scope>NUCLEOTIDE SEQUENCE</scope>
    <source>
        <strain evidence="2">NM79_F5</strain>
    </source>
</reference>
<dbReference type="RefSeq" id="WP_160361134.1">
    <property type="nucleotide sequence ID" value="NZ_WSRQ01000063.1"/>
</dbReference>
<dbReference type="PROSITE" id="PS00018">
    <property type="entry name" value="EF_HAND_1"/>
    <property type="match status" value="1"/>
</dbReference>
<name>A0A964W4U9_9CLOT</name>
<protein>
    <recommendedName>
        <fullName evidence="4">EF-hand domain-containing protein</fullName>
    </recommendedName>
</protein>
<accession>A0A964W4U9</accession>
<keyword evidence="1" id="KW-0472">Membrane</keyword>
<comment type="caution">
    <text evidence="2">The sequence shown here is derived from an EMBL/GenBank/DDBJ whole genome shotgun (WGS) entry which is preliminary data.</text>
</comment>
<evidence type="ECO:0000313" key="2">
    <source>
        <dbReference type="EMBL" id="MVX66593.1"/>
    </source>
</evidence>